<dbReference type="OrthoDB" id="7904633at2"/>
<proteinExistence type="predicted"/>
<dbReference type="STRING" id="1280953.HOC_17386"/>
<feature type="domain" description="Histidine kinase/HSP90-like ATPase" evidence="1">
    <location>
        <begin position="185"/>
        <end position="295"/>
    </location>
</feature>
<gene>
    <name evidence="2" type="ORF">HOC_17386</name>
</gene>
<dbReference type="InterPro" id="IPR003594">
    <property type="entry name" value="HATPase_dom"/>
</dbReference>
<evidence type="ECO:0000313" key="2">
    <source>
        <dbReference type="EMBL" id="KDA01066.1"/>
    </source>
</evidence>
<accession>A0A059G2N1</accession>
<evidence type="ECO:0000313" key="3">
    <source>
        <dbReference type="Proteomes" id="UP000024942"/>
    </source>
</evidence>
<dbReference type="SMART" id="SM00387">
    <property type="entry name" value="HATPase_c"/>
    <property type="match status" value="1"/>
</dbReference>
<evidence type="ECO:0000259" key="1">
    <source>
        <dbReference type="SMART" id="SM00387"/>
    </source>
</evidence>
<dbReference type="Proteomes" id="UP000024942">
    <property type="component" value="Unassembled WGS sequence"/>
</dbReference>
<reference evidence="2 3" key="1">
    <citation type="journal article" date="2014" name="Antonie Van Leeuwenhoek">
        <title>Hyphomonas beringensis sp. nov. and Hyphomonas chukchiensis sp. nov., isolated from surface seawater of the Bering Sea and Chukchi Sea.</title>
        <authorList>
            <person name="Li C."/>
            <person name="Lai Q."/>
            <person name="Li G."/>
            <person name="Dong C."/>
            <person name="Wang J."/>
            <person name="Liao Y."/>
            <person name="Shao Z."/>
        </authorList>
    </citation>
    <scope>NUCLEOTIDE SEQUENCE [LARGE SCALE GENOMIC DNA]</scope>
    <source>
        <strain evidence="2 3">SCH89</strain>
    </source>
</reference>
<comment type="caution">
    <text evidence="2">The sequence shown here is derived from an EMBL/GenBank/DDBJ whole genome shotgun (WGS) entry which is preliminary data.</text>
</comment>
<dbReference type="EMBL" id="ARYL01000037">
    <property type="protein sequence ID" value="KDA01066.1"/>
    <property type="molecule type" value="Genomic_DNA"/>
</dbReference>
<dbReference type="Gene3D" id="3.30.565.10">
    <property type="entry name" value="Histidine kinase-like ATPase, C-terminal domain"/>
    <property type="match status" value="1"/>
</dbReference>
<keyword evidence="3" id="KW-1185">Reference proteome</keyword>
<dbReference type="InterPro" id="IPR036890">
    <property type="entry name" value="HATPase_C_sf"/>
</dbReference>
<protein>
    <submittedName>
        <fullName evidence="2">Two-component sensor histidine kinase protein</fullName>
    </submittedName>
</protein>
<keyword evidence="2" id="KW-0418">Kinase</keyword>
<dbReference type="RefSeq" id="WP_035540916.1">
    <property type="nucleotide sequence ID" value="NZ_ARYL01000037.1"/>
</dbReference>
<keyword evidence="2" id="KW-0808">Transferase</keyword>
<dbReference type="SUPFAM" id="SSF55874">
    <property type="entry name" value="ATPase domain of HSP90 chaperone/DNA topoisomerase II/histidine kinase"/>
    <property type="match status" value="1"/>
</dbReference>
<name>A0A059G2N1_9PROT</name>
<dbReference type="Pfam" id="PF02518">
    <property type="entry name" value="HATPase_c"/>
    <property type="match status" value="1"/>
</dbReference>
<sequence length="300" mass="32586">MTLGEAYEQLSSADTDTRLRAARFLAMNATGGDRRKLRAALKRESVPWVKRALERAILRAGRSADPAASTADNYADPPQRLILELKAKAIDEVAGTIVHELAAIVGSLKLCAPRDVGEYSGTRTENLVNSLDSLLAGIRNLKSAASRADYSECDLACECREACDIFAEAGDVFRFGGPSPFLVEIDPNLFKLALTNIIRNAIEAVATLPEGSERLVTLNWGRAGQENWVSVIDSGNGFERDPASMLEFGQSTKSEHIGFGLGTAKQAMQTMEGDVYATNSKQGGARIELRWFSNDENTIR</sequence>
<dbReference type="GO" id="GO:0016301">
    <property type="term" value="F:kinase activity"/>
    <property type="evidence" value="ECO:0007669"/>
    <property type="project" value="UniProtKB-KW"/>
</dbReference>
<dbReference type="eggNOG" id="COG5000">
    <property type="taxonomic scope" value="Bacteria"/>
</dbReference>
<organism evidence="2 3">
    <name type="scientific">Hyphomonas oceanitis SCH89</name>
    <dbReference type="NCBI Taxonomy" id="1280953"/>
    <lineage>
        <taxon>Bacteria</taxon>
        <taxon>Pseudomonadati</taxon>
        <taxon>Pseudomonadota</taxon>
        <taxon>Alphaproteobacteria</taxon>
        <taxon>Hyphomonadales</taxon>
        <taxon>Hyphomonadaceae</taxon>
        <taxon>Hyphomonas</taxon>
    </lineage>
</organism>
<dbReference type="AlphaFoldDB" id="A0A059G2N1"/>